<dbReference type="AlphaFoldDB" id="F5RFA5"/>
<dbReference type="STRING" id="1000565.METUNv1_02983"/>
<evidence type="ECO:0000256" key="6">
    <source>
        <dbReference type="ARBA" id="ARBA00022840"/>
    </source>
</evidence>
<keyword evidence="10" id="KW-1185">Reference proteome</keyword>
<evidence type="ECO:0000256" key="4">
    <source>
        <dbReference type="ARBA" id="ARBA00022741"/>
    </source>
</evidence>
<dbReference type="PANTHER" id="PTHR44936:SF10">
    <property type="entry name" value="SENSOR PROTEIN RSTB"/>
    <property type="match status" value="1"/>
</dbReference>
<dbReference type="Gene3D" id="6.10.340.10">
    <property type="match status" value="1"/>
</dbReference>
<dbReference type="InterPro" id="IPR050980">
    <property type="entry name" value="2C_sensor_his_kinase"/>
</dbReference>
<feature type="transmembrane region" description="Helical" evidence="7">
    <location>
        <begin position="212"/>
        <end position="235"/>
    </location>
</feature>
<dbReference type="PANTHER" id="PTHR44936">
    <property type="entry name" value="SENSOR PROTEIN CREC"/>
    <property type="match status" value="1"/>
</dbReference>
<evidence type="ECO:0000256" key="7">
    <source>
        <dbReference type="SAM" id="Phobius"/>
    </source>
</evidence>
<reference evidence="9 10" key="1">
    <citation type="journal article" date="2011" name="J. Bacteriol.">
        <title>Genome sequence of Methyloversatilis universalis FAM5T, a methylotrophic representative of the order Rhodocyclales.</title>
        <authorList>
            <person name="Kittichotirat W."/>
            <person name="Good N.M."/>
            <person name="Hall R."/>
            <person name="Bringel F."/>
            <person name="Lajus A."/>
            <person name="Medigue C."/>
            <person name="Smalley N.E."/>
            <person name="Beck D."/>
            <person name="Bumgarner R."/>
            <person name="Vuilleumier S."/>
            <person name="Kalyuzhnaya M.G."/>
        </authorList>
    </citation>
    <scope>NUCLEOTIDE SEQUENCE [LARGE SCALE GENOMIC DNA]</scope>
    <source>
        <strain evidence="10">ATCC BAA-1314 / JCM 13912 / FAM5</strain>
    </source>
</reference>
<keyword evidence="7" id="KW-0472">Membrane</keyword>
<dbReference type="GO" id="GO:0016020">
    <property type="term" value="C:membrane"/>
    <property type="evidence" value="ECO:0007669"/>
    <property type="project" value="InterPro"/>
</dbReference>
<dbReference type="PROSITE" id="PS50885">
    <property type="entry name" value="HAMP"/>
    <property type="match status" value="1"/>
</dbReference>
<dbReference type="GO" id="GO:0007165">
    <property type="term" value="P:signal transduction"/>
    <property type="evidence" value="ECO:0007669"/>
    <property type="project" value="InterPro"/>
</dbReference>
<keyword evidence="4" id="KW-0547">Nucleotide-binding</keyword>
<evidence type="ECO:0000256" key="2">
    <source>
        <dbReference type="ARBA" id="ARBA00012438"/>
    </source>
</evidence>
<dbReference type="SUPFAM" id="SSF158472">
    <property type="entry name" value="HAMP domain-like"/>
    <property type="match status" value="1"/>
</dbReference>
<evidence type="ECO:0000256" key="5">
    <source>
        <dbReference type="ARBA" id="ARBA00022777"/>
    </source>
</evidence>
<dbReference type="OrthoDB" id="114218at2"/>
<evidence type="ECO:0000256" key="3">
    <source>
        <dbReference type="ARBA" id="ARBA00022679"/>
    </source>
</evidence>
<dbReference type="EC" id="2.7.13.3" evidence="2"/>
<gene>
    <name evidence="9" type="ORF">METUNv1_02983</name>
</gene>
<dbReference type="Pfam" id="PF11845">
    <property type="entry name" value="Tll0287-like"/>
    <property type="match status" value="1"/>
</dbReference>
<dbReference type="GO" id="GO:0005524">
    <property type="term" value="F:ATP binding"/>
    <property type="evidence" value="ECO:0007669"/>
    <property type="project" value="UniProtKB-KW"/>
</dbReference>
<dbReference type="SMART" id="SM00304">
    <property type="entry name" value="HAMP"/>
    <property type="match status" value="1"/>
</dbReference>
<keyword evidence="7" id="KW-0812">Transmembrane</keyword>
<proteinExistence type="predicted"/>
<evidence type="ECO:0000259" key="8">
    <source>
        <dbReference type="PROSITE" id="PS50885"/>
    </source>
</evidence>
<dbReference type="GO" id="GO:0004673">
    <property type="term" value="F:protein histidine kinase activity"/>
    <property type="evidence" value="ECO:0007669"/>
    <property type="project" value="UniProtKB-EC"/>
</dbReference>
<keyword evidence="7" id="KW-1133">Transmembrane helix</keyword>
<evidence type="ECO:0000313" key="10">
    <source>
        <dbReference type="Proteomes" id="UP000005019"/>
    </source>
</evidence>
<evidence type="ECO:0000313" key="9">
    <source>
        <dbReference type="EMBL" id="EGK70761.1"/>
    </source>
</evidence>
<dbReference type="InterPro" id="IPR021796">
    <property type="entry name" value="Tll0287-like_dom"/>
</dbReference>
<dbReference type="PROSITE" id="PS51257">
    <property type="entry name" value="PROKAR_LIPOPROTEIN"/>
    <property type="match status" value="1"/>
</dbReference>
<keyword evidence="6" id="KW-0067">ATP-binding</keyword>
<feature type="domain" description="HAMP" evidence="8">
    <location>
        <begin position="233"/>
        <end position="286"/>
    </location>
</feature>
<dbReference type="CDD" id="cd06225">
    <property type="entry name" value="HAMP"/>
    <property type="match status" value="1"/>
</dbReference>
<dbReference type="eggNOG" id="COG2972">
    <property type="taxonomic scope" value="Bacteria"/>
</dbReference>
<organism evidence="9 10">
    <name type="scientific">Methyloversatilis universalis (strain ATCC BAA-1314 / DSM 25237 / JCM 13912 / CCUG 52030 / FAM5)</name>
    <dbReference type="NCBI Taxonomy" id="1000565"/>
    <lineage>
        <taxon>Bacteria</taxon>
        <taxon>Pseudomonadati</taxon>
        <taxon>Pseudomonadota</taxon>
        <taxon>Betaproteobacteria</taxon>
        <taxon>Nitrosomonadales</taxon>
        <taxon>Sterolibacteriaceae</taxon>
        <taxon>Methyloversatilis</taxon>
    </lineage>
</organism>
<name>F5RFA5_METUF</name>
<comment type="catalytic activity">
    <reaction evidence="1">
        <text>ATP + protein L-histidine = ADP + protein N-phospho-L-histidine.</text>
        <dbReference type="EC" id="2.7.13.3"/>
    </reaction>
</comment>
<accession>F5RFA5</accession>
<keyword evidence="3" id="KW-0808">Transferase</keyword>
<protein>
    <recommendedName>
        <fullName evidence="2">histidine kinase</fullName>
        <ecNumber evidence="2">2.7.13.3</ecNumber>
    </recommendedName>
</protein>
<dbReference type="Pfam" id="PF00672">
    <property type="entry name" value="HAMP"/>
    <property type="match status" value="1"/>
</dbReference>
<dbReference type="RefSeq" id="WP_008063085.1">
    <property type="nucleotide sequence ID" value="NZ_AFHG01000053.1"/>
</dbReference>
<keyword evidence="5" id="KW-0418">Kinase</keyword>
<comment type="caution">
    <text evidence="9">The sequence shown here is derived from an EMBL/GenBank/DDBJ whole genome shotgun (WGS) entry which is preliminary data.</text>
</comment>
<dbReference type="InterPro" id="IPR003660">
    <property type="entry name" value="HAMP_dom"/>
</dbReference>
<dbReference type="Proteomes" id="UP000005019">
    <property type="component" value="Unassembled WGS sequence"/>
</dbReference>
<dbReference type="EMBL" id="AFHG01000053">
    <property type="protein sequence ID" value="EGK70761.1"/>
    <property type="molecule type" value="Genomic_DNA"/>
</dbReference>
<sequence>MGLRLKFNLVLIGVFAIGLAACAALSYRLLHDNARAEVERNARLMMEAALAIRAYTVSQIKPHLDPMLAERFLPQTVPAYAATETLNELRKNHPEYAYKEATLNPSNPRDRASDWEADLVQGFRNADEVKELTGERDTPTGRQMYIARPIRITNPACLACHDTAATAPPTLVKVYGESNGFGWKMNEIIGAQVVSVPMTLPVSNADRAFNTFMASLVGVFVFVMAVLNIMLEWLIIRPVARMSAAADRISTGDFSVPEFGDRGRDEVSVLGASFNRMRRSLETAMRMIDS</sequence>
<evidence type="ECO:0000256" key="1">
    <source>
        <dbReference type="ARBA" id="ARBA00000085"/>
    </source>
</evidence>